<dbReference type="AlphaFoldDB" id="A0A2T0QAJ6"/>
<reference evidence="6 7" key="1">
    <citation type="submission" date="2018-03" db="EMBL/GenBank/DDBJ databases">
        <title>Genomic Encyclopedia of Archaeal and Bacterial Type Strains, Phase II (KMG-II): from individual species to whole genera.</title>
        <authorList>
            <person name="Goeker M."/>
        </authorList>
    </citation>
    <scope>NUCLEOTIDE SEQUENCE [LARGE SCALE GENOMIC DNA]</scope>
    <source>
        <strain evidence="6 7">DSM 45601</strain>
    </source>
</reference>
<keyword evidence="2 6" id="KW-0238">DNA-binding</keyword>
<organism evidence="6 7">
    <name type="scientific">Allonocardiopsis opalescens</name>
    <dbReference type="NCBI Taxonomy" id="1144618"/>
    <lineage>
        <taxon>Bacteria</taxon>
        <taxon>Bacillati</taxon>
        <taxon>Actinomycetota</taxon>
        <taxon>Actinomycetes</taxon>
        <taxon>Streptosporangiales</taxon>
        <taxon>Allonocardiopsis</taxon>
    </lineage>
</organism>
<dbReference type="Proteomes" id="UP000237846">
    <property type="component" value="Unassembled WGS sequence"/>
</dbReference>
<evidence type="ECO:0000256" key="4">
    <source>
        <dbReference type="SAM" id="MobiDB-lite"/>
    </source>
</evidence>
<comment type="caution">
    <text evidence="6">The sequence shown here is derived from an EMBL/GenBank/DDBJ whole genome shotgun (WGS) entry which is preliminary data.</text>
</comment>
<dbReference type="Pfam" id="PF12833">
    <property type="entry name" value="HTH_18"/>
    <property type="match status" value="1"/>
</dbReference>
<dbReference type="InterPro" id="IPR009057">
    <property type="entry name" value="Homeodomain-like_sf"/>
</dbReference>
<dbReference type="EMBL" id="PVZC01000002">
    <property type="protein sequence ID" value="PRY00867.1"/>
    <property type="molecule type" value="Genomic_DNA"/>
</dbReference>
<dbReference type="PANTHER" id="PTHR46796">
    <property type="entry name" value="HTH-TYPE TRANSCRIPTIONAL ACTIVATOR RHAS-RELATED"/>
    <property type="match status" value="1"/>
</dbReference>
<gene>
    <name evidence="6" type="ORF">CLV72_102499</name>
</gene>
<dbReference type="InterPro" id="IPR018062">
    <property type="entry name" value="HTH_AraC-typ_CS"/>
</dbReference>
<feature type="region of interest" description="Disordered" evidence="4">
    <location>
        <begin position="1"/>
        <end position="22"/>
    </location>
</feature>
<dbReference type="PROSITE" id="PS00041">
    <property type="entry name" value="HTH_ARAC_FAMILY_1"/>
    <property type="match status" value="1"/>
</dbReference>
<accession>A0A2T0QAJ6</accession>
<evidence type="ECO:0000259" key="5">
    <source>
        <dbReference type="PROSITE" id="PS01124"/>
    </source>
</evidence>
<dbReference type="GO" id="GO:0003700">
    <property type="term" value="F:DNA-binding transcription factor activity"/>
    <property type="evidence" value="ECO:0007669"/>
    <property type="project" value="InterPro"/>
</dbReference>
<dbReference type="Gene3D" id="1.10.10.60">
    <property type="entry name" value="Homeodomain-like"/>
    <property type="match status" value="1"/>
</dbReference>
<dbReference type="InterPro" id="IPR050204">
    <property type="entry name" value="AraC_XylS_family_regulators"/>
</dbReference>
<feature type="domain" description="HTH araC/xylS-type" evidence="5">
    <location>
        <begin position="243"/>
        <end position="344"/>
    </location>
</feature>
<evidence type="ECO:0000256" key="2">
    <source>
        <dbReference type="ARBA" id="ARBA00023125"/>
    </source>
</evidence>
<sequence length="359" mass="38326">MTHHSPVASAPLRTAEDPAPEPLLTTHHRLSSTSVDDLHAAVEPLAVGHDLHALDPSVGLDGVVNGLTLERVRLVWVRYGGGGAVVETPPTEGEFALCVPQGEMGVSYLGSGRSEVTGGTVLVSDEERMRMTPDPVAGCLVVSTSMGRLQDHLQSLTGRPMAQPLRFFGDDESAVHGPALVDQTWRYTVTVLDQVAVEGVHPMAARSLEQSLLSALLLGLPHTATAELAGGLRTERIEPGLAARVVEWLEANYDRPLGVADIAEGVGVSVRYLQFVCRRSHGLTPMQLLRNVRLDRARAALLRAEPTRGSVSAIAIQTGFAHLARFAAAYRQRFGETPSTTLREAHGPAAAKSALPRTP</sequence>
<evidence type="ECO:0000256" key="1">
    <source>
        <dbReference type="ARBA" id="ARBA00023015"/>
    </source>
</evidence>
<dbReference type="InterPro" id="IPR018060">
    <property type="entry name" value="HTH_AraC"/>
</dbReference>
<keyword evidence="1" id="KW-0805">Transcription regulation</keyword>
<proteinExistence type="predicted"/>
<dbReference type="GO" id="GO:0043565">
    <property type="term" value="F:sequence-specific DNA binding"/>
    <property type="evidence" value="ECO:0007669"/>
    <property type="project" value="InterPro"/>
</dbReference>
<dbReference type="OrthoDB" id="5464689at2"/>
<keyword evidence="3" id="KW-0804">Transcription</keyword>
<evidence type="ECO:0000313" key="6">
    <source>
        <dbReference type="EMBL" id="PRY00867.1"/>
    </source>
</evidence>
<dbReference type="SMART" id="SM00342">
    <property type="entry name" value="HTH_ARAC"/>
    <property type="match status" value="1"/>
</dbReference>
<dbReference type="PANTHER" id="PTHR46796:SF12">
    <property type="entry name" value="HTH-TYPE DNA-BINDING TRANSCRIPTIONAL ACTIVATOR EUTR"/>
    <property type="match status" value="1"/>
</dbReference>
<keyword evidence="7" id="KW-1185">Reference proteome</keyword>
<dbReference type="PROSITE" id="PS01124">
    <property type="entry name" value="HTH_ARAC_FAMILY_2"/>
    <property type="match status" value="1"/>
</dbReference>
<protein>
    <submittedName>
        <fullName evidence="6">AraC-like DNA-binding protein</fullName>
    </submittedName>
</protein>
<name>A0A2T0QAJ6_9ACTN</name>
<evidence type="ECO:0000256" key="3">
    <source>
        <dbReference type="ARBA" id="ARBA00023163"/>
    </source>
</evidence>
<dbReference type="RefSeq" id="WP_146159396.1">
    <property type="nucleotide sequence ID" value="NZ_PVZC01000002.1"/>
</dbReference>
<dbReference type="SUPFAM" id="SSF46689">
    <property type="entry name" value="Homeodomain-like"/>
    <property type="match status" value="2"/>
</dbReference>
<evidence type="ECO:0000313" key="7">
    <source>
        <dbReference type="Proteomes" id="UP000237846"/>
    </source>
</evidence>
<feature type="region of interest" description="Disordered" evidence="4">
    <location>
        <begin position="337"/>
        <end position="359"/>
    </location>
</feature>